<evidence type="ECO:0000256" key="2">
    <source>
        <dbReference type="SAM" id="MobiDB-lite"/>
    </source>
</evidence>
<accession>A0ABY5JQ67</accession>
<dbReference type="Gene3D" id="3.40.190.150">
    <property type="entry name" value="Bordetella uptake gene, domain 1"/>
    <property type="match status" value="1"/>
</dbReference>
<dbReference type="RefSeq" id="WP_040978500.1">
    <property type="nucleotide sequence ID" value="NZ_CABKTI010000001.1"/>
</dbReference>
<protein>
    <submittedName>
        <fullName evidence="3">Tripartite tricarboxylate transporter substrate-binding protein</fullName>
    </submittedName>
</protein>
<dbReference type="PIRSF" id="PIRSF017082">
    <property type="entry name" value="YflP"/>
    <property type="match status" value="1"/>
</dbReference>
<feature type="region of interest" description="Disordered" evidence="2">
    <location>
        <begin position="73"/>
        <end position="93"/>
    </location>
</feature>
<gene>
    <name evidence="3" type="ORF">NP439_20860</name>
</gene>
<evidence type="ECO:0000313" key="4">
    <source>
        <dbReference type="Proteomes" id="UP001059773"/>
    </source>
</evidence>
<organism evidence="3 4">
    <name type="scientific">Oceanobacillus jeddahense</name>
    <dbReference type="NCBI Taxonomy" id="1462527"/>
    <lineage>
        <taxon>Bacteria</taxon>
        <taxon>Bacillati</taxon>
        <taxon>Bacillota</taxon>
        <taxon>Bacilli</taxon>
        <taxon>Bacillales</taxon>
        <taxon>Bacillaceae</taxon>
        <taxon>Oceanobacillus</taxon>
    </lineage>
</organism>
<reference evidence="3" key="1">
    <citation type="submission" date="2022-07" db="EMBL/GenBank/DDBJ databases">
        <title>FELIX.</title>
        <authorList>
            <person name="Wan K.H."/>
            <person name="Park S."/>
            <person name="Lawrence Q."/>
            <person name="Eichenberger J.P."/>
            <person name="Booth B.W."/>
            <person name="Piaggio A.J."/>
            <person name="Chandler J.C."/>
            <person name="Franklin A.B."/>
            <person name="Celniker S.E."/>
        </authorList>
    </citation>
    <scope>NUCLEOTIDE SEQUENCE</scope>
    <source>
        <strain evidence="3">QA-1986 374</strain>
    </source>
</reference>
<proteinExistence type="inferred from homology"/>
<dbReference type="PANTHER" id="PTHR42928">
    <property type="entry name" value="TRICARBOXYLATE-BINDING PROTEIN"/>
    <property type="match status" value="1"/>
</dbReference>
<dbReference type="InterPro" id="IPR005064">
    <property type="entry name" value="BUG"/>
</dbReference>
<sequence>MKEKLISLGTLILLVLLLTACGKSADSTSIEDWPDEEITLVVPYSVGGSADRQARALAPLLEEQLDTTVIVENREGGGGTSGTNSHKNSDPDDGTYLIYQSHPHFEAGIVRDAGYEFEDFDTLGITHSSPITIWVDKNSEYETMEDLLQTIEEQPGQISYAMISSSWSDIAVKLLMEELNLDVRAVPYDGGGPMRTALMGGEVDFIASDVEGTLAGAGEDLRPLAIYSDEPYEHASDIPLINDVMKNMGIDSEIPSVSNQRFIQVKSEFKETYPERFEKVENAFEAAVNSDEYIEWGKNQDMYLSWVPSEESTSTLEEAVEVIYEYQDLFN</sequence>
<dbReference type="Proteomes" id="UP001059773">
    <property type="component" value="Chromosome"/>
</dbReference>
<name>A0ABY5JQ67_9BACI</name>
<evidence type="ECO:0000313" key="3">
    <source>
        <dbReference type="EMBL" id="UUI02462.1"/>
    </source>
</evidence>
<dbReference type="EMBL" id="CP101914">
    <property type="protein sequence ID" value="UUI02462.1"/>
    <property type="molecule type" value="Genomic_DNA"/>
</dbReference>
<dbReference type="Gene3D" id="3.40.190.10">
    <property type="entry name" value="Periplasmic binding protein-like II"/>
    <property type="match status" value="1"/>
</dbReference>
<dbReference type="Pfam" id="PF03401">
    <property type="entry name" value="TctC"/>
    <property type="match status" value="1"/>
</dbReference>
<evidence type="ECO:0000256" key="1">
    <source>
        <dbReference type="ARBA" id="ARBA00006987"/>
    </source>
</evidence>
<dbReference type="PROSITE" id="PS51257">
    <property type="entry name" value="PROKAR_LIPOPROTEIN"/>
    <property type="match status" value="1"/>
</dbReference>
<comment type="similarity">
    <text evidence="1">Belongs to the UPF0065 (bug) family.</text>
</comment>
<keyword evidence="4" id="KW-1185">Reference proteome</keyword>
<dbReference type="InterPro" id="IPR042100">
    <property type="entry name" value="Bug_dom1"/>
</dbReference>
<dbReference type="SUPFAM" id="SSF53850">
    <property type="entry name" value="Periplasmic binding protein-like II"/>
    <property type="match status" value="1"/>
</dbReference>
<dbReference type="PANTHER" id="PTHR42928:SF5">
    <property type="entry name" value="BLR1237 PROTEIN"/>
    <property type="match status" value="1"/>
</dbReference>